<evidence type="ECO:0000313" key="3">
    <source>
        <dbReference type="Proteomes" id="UP001189429"/>
    </source>
</evidence>
<proteinExistence type="predicted"/>
<gene>
    <name evidence="2" type="ORF">PCOR1329_LOCUS36494</name>
</gene>
<evidence type="ECO:0000313" key="2">
    <source>
        <dbReference type="EMBL" id="CAK0841228.1"/>
    </source>
</evidence>
<feature type="compositionally biased region" description="Low complexity" evidence="1">
    <location>
        <begin position="872"/>
        <end position="883"/>
    </location>
</feature>
<feature type="region of interest" description="Disordered" evidence="1">
    <location>
        <begin position="872"/>
        <end position="907"/>
    </location>
</feature>
<name>A0ABN9T829_9DINO</name>
<sequence>MSQRVTPTGFICTTFYVYTVVCSRSLGGEVSRGQAVRACQDPARGRGVTPDAQDWYHTLSPSSRHPLMSGSGPVFSFPTQESSFLPTAALSACGTVADMDSASSGVASKWPGSLQPGFPHAPARLYAETCILLTSLAWANLLCGSHQFKPIIAAPMIELLRGGGYTTPDMWFVFSCECRPLGTSAQLALPRAPATERRQCGSAPPGHTHKAAAAGPQLRGRHTQSRGSWAAAPLPPRICWPAAQAVADAGTAGSSSAVAVAAARWRCAVGAARQRAAWPRLWREHCRPPARRAEAPRGGPPGPTWSRSVLGGLRGLRACVVFLFGRFWSRAVLGSNLTSMHGHRSHAGGARRARRQRLRPGVAARRARVSAGRGGRCRTVAPKYGGQNQADAQTGKDVQAAVPSTLGRLRLDRAASHLGGRPARFDNVRARLEPPRPGDPPSSQTLVVKARANWEGDCAIWLVLGTHRAAITGLSLSGDIIVEFVGLRSLHGRPADGLRLFFANLPELSLDVQSKGAFLGTLLDMMDLRDKLQSAVLQGIERSCVLPNGLGVPLDPAVDALGVARPSPEGLLRLTVLQVKGVGGPGDGSPGAGLTVEARAGALRSRARLAPGGAPTALAPLLVSAAAHQHVTVAFAAPRRSAGWARFRAADALQWASQRKVFELADGEGAQGSSGKVALRAEWAPLLHETAGDAGGGLALLRAGVVCASGGAPLADPGAQCWATVRCSSAEPSTGGEETWSTSLAAPSREPAWPPGAGPAGGGGERLQVRWQEGSDFVVSAPGSAVAHFEVWRQAPGGKKRSLGSCSVGGLRVGLAAAGQPCPATTPEGAVLAAPGGVFRGAVPLRGGEDPARVDLEVSLVLLPFAAFGAAAAGGASRPGSGRPKSADRKKKAKAAPGTEKEEVPLEKIWTQGAQGWLDAGAALASGALDATVGAASARFQGSPAQSTSSRTGSPTRRTEARKAKGLTVKE</sequence>
<feature type="region of interest" description="Disordered" evidence="1">
    <location>
        <begin position="340"/>
        <end position="375"/>
    </location>
</feature>
<comment type="caution">
    <text evidence="2">The sequence shown here is derived from an EMBL/GenBank/DDBJ whole genome shotgun (WGS) entry which is preliminary data.</text>
</comment>
<reference evidence="2" key="1">
    <citation type="submission" date="2023-10" db="EMBL/GenBank/DDBJ databases">
        <authorList>
            <person name="Chen Y."/>
            <person name="Shah S."/>
            <person name="Dougan E. K."/>
            <person name="Thang M."/>
            <person name="Chan C."/>
        </authorList>
    </citation>
    <scope>NUCLEOTIDE SEQUENCE [LARGE SCALE GENOMIC DNA]</scope>
</reference>
<protein>
    <submittedName>
        <fullName evidence="2">Uncharacterized protein</fullName>
    </submittedName>
</protein>
<feature type="compositionally biased region" description="Basic residues" evidence="1">
    <location>
        <begin position="341"/>
        <end position="358"/>
    </location>
</feature>
<accession>A0ABN9T829</accession>
<evidence type="ECO:0000256" key="1">
    <source>
        <dbReference type="SAM" id="MobiDB-lite"/>
    </source>
</evidence>
<feature type="compositionally biased region" description="Low complexity" evidence="1">
    <location>
        <begin position="947"/>
        <end position="956"/>
    </location>
</feature>
<dbReference type="Proteomes" id="UP001189429">
    <property type="component" value="Unassembled WGS sequence"/>
</dbReference>
<organism evidence="2 3">
    <name type="scientific">Prorocentrum cordatum</name>
    <dbReference type="NCBI Taxonomy" id="2364126"/>
    <lineage>
        <taxon>Eukaryota</taxon>
        <taxon>Sar</taxon>
        <taxon>Alveolata</taxon>
        <taxon>Dinophyceae</taxon>
        <taxon>Prorocentrales</taxon>
        <taxon>Prorocentraceae</taxon>
        <taxon>Prorocentrum</taxon>
    </lineage>
</organism>
<dbReference type="EMBL" id="CAUYUJ010014438">
    <property type="protein sequence ID" value="CAK0841228.1"/>
    <property type="molecule type" value="Genomic_DNA"/>
</dbReference>
<feature type="region of interest" description="Disordered" evidence="1">
    <location>
        <begin position="731"/>
        <end position="764"/>
    </location>
</feature>
<keyword evidence="3" id="KW-1185">Reference proteome</keyword>
<feature type="region of interest" description="Disordered" evidence="1">
    <location>
        <begin position="938"/>
        <end position="971"/>
    </location>
</feature>
<dbReference type="CDD" id="cd21669">
    <property type="entry name" value="SMP_SF"/>
    <property type="match status" value="1"/>
</dbReference>
<feature type="compositionally biased region" description="Basic and acidic residues" evidence="1">
    <location>
        <begin position="957"/>
        <end position="971"/>
    </location>
</feature>
<feature type="region of interest" description="Disordered" evidence="1">
    <location>
        <begin position="192"/>
        <end position="229"/>
    </location>
</feature>